<organism evidence="3 4">
    <name type="scientific">Verticillium longisporum</name>
    <name type="common">Verticillium dahliae var. longisporum</name>
    <dbReference type="NCBI Taxonomy" id="100787"/>
    <lineage>
        <taxon>Eukaryota</taxon>
        <taxon>Fungi</taxon>
        <taxon>Dikarya</taxon>
        <taxon>Ascomycota</taxon>
        <taxon>Pezizomycotina</taxon>
        <taxon>Sordariomycetes</taxon>
        <taxon>Hypocreomycetidae</taxon>
        <taxon>Glomerellales</taxon>
        <taxon>Plectosphaerellaceae</taxon>
        <taxon>Verticillium</taxon>
    </lineage>
</organism>
<dbReference type="InterPro" id="IPR011009">
    <property type="entry name" value="Kinase-like_dom_sf"/>
</dbReference>
<keyword evidence="4" id="KW-1185">Reference proteome</keyword>
<dbReference type="SUPFAM" id="SSF56112">
    <property type="entry name" value="Protein kinase-like (PK-like)"/>
    <property type="match status" value="1"/>
</dbReference>
<evidence type="ECO:0000313" key="2">
    <source>
        <dbReference type="EMBL" id="CRK10799.1"/>
    </source>
</evidence>
<dbReference type="EMBL" id="CVQI01001780">
    <property type="protein sequence ID" value="CRK10799.1"/>
    <property type="molecule type" value="Genomic_DNA"/>
</dbReference>
<evidence type="ECO:0000313" key="3">
    <source>
        <dbReference type="EMBL" id="CRK35786.1"/>
    </source>
</evidence>
<dbReference type="STRING" id="100787.A0A0G4MNK1"/>
<gene>
    <name evidence="3" type="ORF">BN1708_006800</name>
    <name evidence="2" type="ORF">BN1723_009167</name>
</gene>
<dbReference type="PANTHER" id="PTHR21310:SF37">
    <property type="entry name" value="AMINOGLYCOSIDE PHOSPHOTRANSFERASE DOMAIN-CONTAINING PROTEIN"/>
    <property type="match status" value="1"/>
</dbReference>
<accession>A0A0G4MNK1</accession>
<feature type="compositionally biased region" description="Polar residues" evidence="1">
    <location>
        <begin position="1"/>
        <end position="14"/>
    </location>
</feature>
<dbReference type="EMBL" id="CVQH01023639">
    <property type="protein sequence ID" value="CRK35786.1"/>
    <property type="molecule type" value="Genomic_DNA"/>
</dbReference>
<evidence type="ECO:0008006" key="6">
    <source>
        <dbReference type="Google" id="ProtNLM"/>
    </source>
</evidence>
<dbReference type="Proteomes" id="UP000045706">
    <property type="component" value="Unassembled WGS sequence"/>
</dbReference>
<sequence>MSNSSDASNEQNGPLPTLELPNGSLITQEAALDTDKNIVQEVRHVEATKAFYRRLWAERDVMSALVKHHIGLGDQFDCFIAPQHQWIRGNFNVCLPVNVRSPGSSYKLILRCAMPHKLAEAHKPGSMDEKMDCEVGAYAWIQEKCPDIRIPHLYGFGFSDQRHFTHEAHRPLYIRMLHGLRRLYHTLVRRPILLSRYTRHAAQYRFPTAYMLLEDVGSDSSQMLSSTWNKHRMDPVRRRNLFQGISRLMLSLSRVPQPRIGSFQFRDDGTITLTNRPLLCSFMILENEGSPAAMQRETTYESIEPFMADLFNFHDMRFLSHPNMVFDDKDCRGEMAARLLLRMLAHRYVRQDRRNGPFILQLDDFHSSNIFVDTEWNITALIDLEWICALPIERLSVPHWLTNCAIDEIREERWDEFNRAREEFMNIFEAEERKVKRQDGLLSEAMRDTWTSGGVWFWQGMMSINAMSTLFTDHICPRFSTPLSFENEQLLSRFWSEDAAEVVTNKVKQYDDYTAEVRALFEKNTLSP</sequence>
<feature type="region of interest" description="Disordered" evidence="1">
    <location>
        <begin position="1"/>
        <end position="20"/>
    </location>
</feature>
<dbReference type="AlphaFoldDB" id="A0A0G4MNK1"/>
<reference evidence="4 5" key="1">
    <citation type="submission" date="2015-05" db="EMBL/GenBank/DDBJ databases">
        <authorList>
            <person name="Fogelqvist Johan"/>
        </authorList>
    </citation>
    <scope>NUCLEOTIDE SEQUENCE [LARGE SCALE GENOMIC DNA]</scope>
    <source>
        <strain evidence="3">VL1</strain>
        <strain evidence="2">VL2</strain>
    </source>
</reference>
<evidence type="ECO:0000256" key="1">
    <source>
        <dbReference type="SAM" id="MobiDB-lite"/>
    </source>
</evidence>
<dbReference type="InterPro" id="IPR051678">
    <property type="entry name" value="AGP_Transferase"/>
</dbReference>
<evidence type="ECO:0000313" key="5">
    <source>
        <dbReference type="Proteomes" id="UP000045706"/>
    </source>
</evidence>
<name>A0A0G4MNK1_VERLO</name>
<proteinExistence type="predicted"/>
<dbReference type="PANTHER" id="PTHR21310">
    <property type="entry name" value="AMINOGLYCOSIDE PHOSPHOTRANSFERASE-RELATED-RELATED"/>
    <property type="match status" value="1"/>
</dbReference>
<dbReference type="Proteomes" id="UP000044602">
    <property type="component" value="Unassembled WGS sequence"/>
</dbReference>
<evidence type="ECO:0000313" key="4">
    <source>
        <dbReference type="Proteomes" id="UP000044602"/>
    </source>
</evidence>
<protein>
    <recommendedName>
        <fullName evidence="6">Aminoglycoside phosphotransferase domain-containing protein</fullName>
    </recommendedName>
</protein>